<dbReference type="Proteomes" id="UP000287352">
    <property type="component" value="Unassembled WGS sequence"/>
</dbReference>
<sequence>MRFVSFSTNLLPVPHLGLMRGEEVVDVDLAGRVLGLPVPDQMQELIEHYEHYQTSLQAIIERAGERPFTEVKIFREIGAAHDLQAVTLAAPIVRPRKNIFCLAVNYVAHAQETAEIRQRSAEAPADPVFFTKAPTTVNAPFGSIIIDPEVSTEIDWEVELGVIIGKAGKNISAHEAMNYVFGYTVLNDVTARDLQARHKQFFKGKSLDGSCPMGPWIVTADEIADPHHLAIRLKVNNVIKQDGNTEQMIFSIPQTIEVLSRGMTLEPGDIIATGTPSGVGFSRKPAEFLRPGDLMESEIEGIGVLRNSIVRA</sequence>
<accession>A0A401ZTQ8</accession>
<evidence type="ECO:0000256" key="2">
    <source>
        <dbReference type="ARBA" id="ARBA00022723"/>
    </source>
</evidence>
<evidence type="ECO:0000256" key="1">
    <source>
        <dbReference type="ARBA" id="ARBA00010211"/>
    </source>
</evidence>
<evidence type="ECO:0000259" key="3">
    <source>
        <dbReference type="Pfam" id="PF01557"/>
    </source>
</evidence>
<evidence type="ECO:0000313" key="5">
    <source>
        <dbReference type="Proteomes" id="UP000287352"/>
    </source>
</evidence>
<proteinExistence type="inferred from homology"/>
<dbReference type="GO" id="GO:0051213">
    <property type="term" value="F:dioxygenase activity"/>
    <property type="evidence" value="ECO:0007669"/>
    <property type="project" value="UniProtKB-KW"/>
</dbReference>
<dbReference type="EMBL" id="BIFR01000001">
    <property type="protein sequence ID" value="GCE10160.1"/>
    <property type="molecule type" value="Genomic_DNA"/>
</dbReference>
<comment type="similarity">
    <text evidence="1">Belongs to the FAH family.</text>
</comment>
<dbReference type="InterPro" id="IPR051121">
    <property type="entry name" value="FAH"/>
</dbReference>
<dbReference type="Pfam" id="PF01557">
    <property type="entry name" value="FAA_hydrolase"/>
    <property type="match status" value="1"/>
</dbReference>
<name>A0A401ZTQ8_9CHLR</name>
<organism evidence="4 5">
    <name type="scientific">Tengunoibacter tsumagoiensis</name>
    <dbReference type="NCBI Taxonomy" id="2014871"/>
    <lineage>
        <taxon>Bacteria</taxon>
        <taxon>Bacillati</taxon>
        <taxon>Chloroflexota</taxon>
        <taxon>Ktedonobacteria</taxon>
        <taxon>Ktedonobacterales</taxon>
        <taxon>Dictyobacteraceae</taxon>
        <taxon>Tengunoibacter</taxon>
    </lineage>
</organism>
<keyword evidence="4" id="KW-0223">Dioxygenase</keyword>
<keyword evidence="5" id="KW-1185">Reference proteome</keyword>
<dbReference type="PANTHER" id="PTHR42796:SF4">
    <property type="entry name" value="FUMARYLACETOACETATE HYDROLASE DOMAIN-CONTAINING PROTEIN 2A"/>
    <property type="match status" value="1"/>
</dbReference>
<dbReference type="GO" id="GO:0046872">
    <property type="term" value="F:metal ion binding"/>
    <property type="evidence" value="ECO:0007669"/>
    <property type="project" value="UniProtKB-KW"/>
</dbReference>
<dbReference type="AlphaFoldDB" id="A0A401ZTQ8"/>
<evidence type="ECO:0000313" key="4">
    <source>
        <dbReference type="EMBL" id="GCE10160.1"/>
    </source>
</evidence>
<reference evidence="5" key="1">
    <citation type="submission" date="2018-12" db="EMBL/GenBank/DDBJ databases">
        <title>Tengunoibacter tsumagoiensis gen. nov., sp. nov., Dictyobacter kobayashii sp. nov., D. alpinus sp. nov., and D. joshuensis sp. nov. and description of Dictyobacteraceae fam. nov. within the order Ktedonobacterales isolated from Tengu-no-mugimeshi.</title>
        <authorList>
            <person name="Wang C.M."/>
            <person name="Zheng Y."/>
            <person name="Sakai Y."/>
            <person name="Toyoda A."/>
            <person name="Minakuchi Y."/>
            <person name="Abe K."/>
            <person name="Yokota A."/>
            <person name="Yabe S."/>
        </authorList>
    </citation>
    <scope>NUCLEOTIDE SEQUENCE [LARGE SCALE GENOMIC DNA]</scope>
    <source>
        <strain evidence="5">Uno3</strain>
    </source>
</reference>
<dbReference type="InterPro" id="IPR011234">
    <property type="entry name" value="Fumarylacetoacetase-like_C"/>
</dbReference>
<gene>
    <name evidence="4" type="ORF">KTT_00190</name>
</gene>
<dbReference type="Gene3D" id="3.90.850.10">
    <property type="entry name" value="Fumarylacetoacetase-like, C-terminal domain"/>
    <property type="match status" value="1"/>
</dbReference>
<dbReference type="SUPFAM" id="SSF56529">
    <property type="entry name" value="FAH"/>
    <property type="match status" value="1"/>
</dbReference>
<protein>
    <submittedName>
        <fullName evidence="4">Gentisate 1,2-dioxygenase</fullName>
    </submittedName>
</protein>
<feature type="domain" description="Fumarylacetoacetase-like C-terminal" evidence="3">
    <location>
        <begin position="99"/>
        <end position="310"/>
    </location>
</feature>
<keyword evidence="4" id="KW-0560">Oxidoreductase</keyword>
<dbReference type="RefSeq" id="WP_218028847.1">
    <property type="nucleotide sequence ID" value="NZ_BIFR01000001.1"/>
</dbReference>
<dbReference type="GO" id="GO:0019752">
    <property type="term" value="P:carboxylic acid metabolic process"/>
    <property type="evidence" value="ECO:0007669"/>
    <property type="project" value="UniProtKB-ARBA"/>
</dbReference>
<keyword evidence="2" id="KW-0479">Metal-binding</keyword>
<dbReference type="FunFam" id="3.90.850.10:FF:000002">
    <property type="entry name" value="2-hydroxyhepta-2,4-diene-1,7-dioate isomerase"/>
    <property type="match status" value="1"/>
</dbReference>
<comment type="caution">
    <text evidence="4">The sequence shown here is derived from an EMBL/GenBank/DDBJ whole genome shotgun (WGS) entry which is preliminary data.</text>
</comment>
<dbReference type="InterPro" id="IPR036663">
    <property type="entry name" value="Fumarylacetoacetase_C_sf"/>
</dbReference>
<dbReference type="GO" id="GO:0016853">
    <property type="term" value="F:isomerase activity"/>
    <property type="evidence" value="ECO:0007669"/>
    <property type="project" value="UniProtKB-ARBA"/>
</dbReference>
<dbReference type="PANTHER" id="PTHR42796">
    <property type="entry name" value="FUMARYLACETOACETATE HYDROLASE DOMAIN-CONTAINING PROTEIN 2A-RELATED"/>
    <property type="match status" value="1"/>
</dbReference>